<evidence type="ECO:0000313" key="1">
    <source>
        <dbReference type="EMBL" id="MQY10138.1"/>
    </source>
</evidence>
<gene>
    <name evidence="1" type="ORF">SRB5_02440</name>
</gene>
<protein>
    <submittedName>
        <fullName evidence="1">Uncharacterized protein</fullName>
    </submittedName>
</protein>
<dbReference type="RefSeq" id="WP_323376724.1">
    <property type="nucleotide sequence ID" value="NZ_WEGJ01000001.1"/>
</dbReference>
<dbReference type="Pfam" id="PF19372">
    <property type="entry name" value="DUF5947"/>
    <property type="match status" value="1"/>
</dbReference>
<dbReference type="Proteomes" id="UP000466345">
    <property type="component" value="Unassembled WGS sequence"/>
</dbReference>
<dbReference type="EMBL" id="WEGJ01000001">
    <property type="protein sequence ID" value="MQY10138.1"/>
    <property type="molecule type" value="Genomic_DNA"/>
</dbReference>
<proteinExistence type="predicted"/>
<accession>A0A7K0C9N8</accession>
<sequence>MSALAGLRRFLDAPPDEPRCELCAAPLGSGHTHAVDLDARGLLCVCTACRLLLAGRGAAARGRYRAVPERHRRLPDLTLTAGQWEELGIPVRFCFVFRNSRLGEYVALYPSPAGATEATVPAAAWERSVAAGDVADDVEALLVRRRGDLVERHLVPVDACYRLVARVRTHWEGFDGGERVRAETDAFFADLEVREGGGAR</sequence>
<organism evidence="1 2">
    <name type="scientific">Streptomyces smaragdinus</name>
    <dbReference type="NCBI Taxonomy" id="2585196"/>
    <lineage>
        <taxon>Bacteria</taxon>
        <taxon>Bacillati</taxon>
        <taxon>Actinomycetota</taxon>
        <taxon>Actinomycetes</taxon>
        <taxon>Kitasatosporales</taxon>
        <taxon>Streptomycetaceae</taxon>
        <taxon>Streptomyces</taxon>
    </lineage>
</organism>
<dbReference type="AlphaFoldDB" id="A0A7K0C9N8"/>
<reference evidence="1 2" key="1">
    <citation type="submission" date="2019-10" db="EMBL/GenBank/DDBJ databases">
        <title>Streptomyces smaragdinus sp. nov. and Streptomyces fabii sp. nov., isolated from the gut of fungus growing-termite Macrotermes natalensis.</title>
        <authorList>
            <person name="Schwitalla J."/>
            <person name="Benndorf R."/>
            <person name="Martin K."/>
            <person name="De Beer W."/>
            <person name="Kaster A.-K."/>
            <person name="Vollmers J."/>
            <person name="Poulsen M."/>
            <person name="Beemelmanns C."/>
        </authorList>
    </citation>
    <scope>NUCLEOTIDE SEQUENCE [LARGE SCALE GENOMIC DNA]</scope>
    <source>
        <strain evidence="1 2">RB5</strain>
    </source>
</reference>
<keyword evidence="2" id="KW-1185">Reference proteome</keyword>
<comment type="caution">
    <text evidence="1">The sequence shown here is derived from an EMBL/GenBank/DDBJ whole genome shotgun (WGS) entry which is preliminary data.</text>
</comment>
<name>A0A7K0C9N8_9ACTN</name>
<dbReference type="InterPro" id="IPR045991">
    <property type="entry name" value="DUF5947"/>
</dbReference>
<evidence type="ECO:0000313" key="2">
    <source>
        <dbReference type="Proteomes" id="UP000466345"/>
    </source>
</evidence>